<feature type="compositionally biased region" description="Low complexity" evidence="4">
    <location>
        <begin position="118"/>
        <end position="130"/>
    </location>
</feature>
<gene>
    <name evidence="6" type="ORF">HF521_005966</name>
</gene>
<feature type="compositionally biased region" description="Polar residues" evidence="4">
    <location>
        <begin position="718"/>
        <end position="727"/>
    </location>
</feature>
<keyword evidence="7" id="KW-1185">Reference proteome</keyword>
<dbReference type="InterPro" id="IPR026188">
    <property type="entry name" value="Lebercilin-like"/>
</dbReference>
<evidence type="ECO:0000256" key="4">
    <source>
        <dbReference type="SAM" id="MobiDB-lite"/>
    </source>
</evidence>
<accession>A0A8T0AUG5</accession>
<dbReference type="AlphaFoldDB" id="A0A8T0AUG5"/>
<feature type="compositionally biased region" description="Basic and acidic residues" evidence="4">
    <location>
        <begin position="86"/>
        <end position="101"/>
    </location>
</feature>
<evidence type="ECO:0000256" key="2">
    <source>
        <dbReference type="ARBA" id="ARBA00023054"/>
    </source>
</evidence>
<comment type="similarity">
    <text evidence="1">Belongs to the LCA5 family.</text>
</comment>
<evidence type="ECO:0000259" key="5">
    <source>
        <dbReference type="Pfam" id="PF15619"/>
    </source>
</evidence>
<dbReference type="PANTHER" id="PTHR16650:SF10">
    <property type="entry name" value="LEBERCILIN"/>
    <property type="match status" value="1"/>
</dbReference>
<dbReference type="Proteomes" id="UP000606274">
    <property type="component" value="Unassembled WGS sequence"/>
</dbReference>
<dbReference type="GO" id="GO:0042073">
    <property type="term" value="P:intraciliary transport"/>
    <property type="evidence" value="ECO:0007669"/>
    <property type="project" value="TreeGrafter"/>
</dbReference>
<reference evidence="6" key="1">
    <citation type="submission" date="2020-08" db="EMBL/GenBank/DDBJ databases">
        <title>Chromosome-level assembly of Southern catfish (Silurus meridionalis) provides insights into visual adaptation to the nocturnal and benthic lifestyles.</title>
        <authorList>
            <person name="Zhang Y."/>
            <person name="Wang D."/>
            <person name="Peng Z."/>
        </authorList>
    </citation>
    <scope>NUCLEOTIDE SEQUENCE</scope>
    <source>
        <strain evidence="6">SWU-2019-XX</strain>
        <tissue evidence="6">Muscle</tissue>
    </source>
</reference>
<organism evidence="6 7">
    <name type="scientific">Silurus meridionalis</name>
    <name type="common">Southern catfish</name>
    <name type="synonym">Silurus soldatovi meridionalis</name>
    <dbReference type="NCBI Taxonomy" id="175797"/>
    <lineage>
        <taxon>Eukaryota</taxon>
        <taxon>Metazoa</taxon>
        <taxon>Chordata</taxon>
        <taxon>Craniata</taxon>
        <taxon>Vertebrata</taxon>
        <taxon>Euteleostomi</taxon>
        <taxon>Actinopterygii</taxon>
        <taxon>Neopterygii</taxon>
        <taxon>Teleostei</taxon>
        <taxon>Ostariophysi</taxon>
        <taxon>Siluriformes</taxon>
        <taxon>Siluridae</taxon>
        <taxon>Silurus</taxon>
    </lineage>
</organism>
<evidence type="ECO:0000313" key="6">
    <source>
        <dbReference type="EMBL" id="KAF7695872.1"/>
    </source>
</evidence>
<protein>
    <recommendedName>
        <fullName evidence="5">Lebercilin domain-containing protein</fullName>
    </recommendedName>
</protein>
<sequence>MCSGLAKKRRNRVSRLIPSVDHPRTVLAEIHSEETAWTLMDPYDFEDNRMTESEHAVQVSRQSDHRDSALAGKRNGNKTSTGNRTRTRERTRDPDKDRISDGEQSTASFYSDDYENTSPSEKSFSPSRSPSTHRGARTHRVSSSLRHTTGVRKGAPRHPGPQAPPPQQRSSGMRSQSLGKDAPPKNLDLVTKRLLSARLLKISELKNGLAELQLHTDELQRENRLLKQLQLRHEKALHRYNDTESEISQLISRHNNETHVLRERLRRTQEKERAAERRCTEAEAQLQRCRDQLHKLQKLADDQRLGERDELARKLTFLQVKVQDSERRVKELERNMELSTGSFQRQLANERKKTHDALQETQMLRGELDKLSAKLKERERELDTRNIYANRIRGVLKKDLEDSTRIKGASRSNSKAVQTEDRKLSPDFPSPPLAISNDSEFPYDGQTEDHLSLKERQSSEQKQTQAEEQRIREMVREQKEERAQGMEREEQEREKDRLRKRERESEKEKEKVPKQRFSLEFDLNEGKAMRQSNGWDRDEEDSRRRNEEEKGRYKEPLLTEQEIQDNRERAEVERRRKDQLLSKMREIDSQAQAQDSGFFHDQRERTRTPPRTQNASIFSFTEPHEYLSTLKPEKRGGALRSQKTNQDLDLTFGSYAPSFGKPAPRAGRRTPSLTADPSSGDEHGGNDVSGLAKAKKSNLMQQLFGSAPRDSHSKMEILSTSTKSSSGGCRDPETPNTPKRTALHVSESGPAVRAITTLDDDIEELVL</sequence>
<feature type="region of interest" description="Disordered" evidence="4">
    <location>
        <begin position="403"/>
        <end position="747"/>
    </location>
</feature>
<dbReference type="EMBL" id="JABFDY010000016">
    <property type="protein sequence ID" value="KAF7695872.1"/>
    <property type="molecule type" value="Genomic_DNA"/>
</dbReference>
<keyword evidence="2 3" id="KW-0175">Coiled coil</keyword>
<evidence type="ECO:0000256" key="3">
    <source>
        <dbReference type="SAM" id="Coils"/>
    </source>
</evidence>
<evidence type="ECO:0000313" key="7">
    <source>
        <dbReference type="Proteomes" id="UP000606274"/>
    </source>
</evidence>
<feature type="compositionally biased region" description="Pro residues" evidence="4">
    <location>
        <begin position="158"/>
        <end position="167"/>
    </location>
</feature>
<feature type="domain" description="Lebercilin" evidence="5">
    <location>
        <begin position="190"/>
        <end position="382"/>
    </location>
</feature>
<feature type="compositionally biased region" description="Basic and acidic residues" evidence="4">
    <location>
        <begin position="540"/>
        <end position="557"/>
    </location>
</feature>
<feature type="compositionally biased region" description="Basic and acidic residues" evidence="4">
    <location>
        <begin position="598"/>
        <end position="607"/>
    </location>
</feature>
<proteinExistence type="inferred from homology"/>
<dbReference type="PANTHER" id="PTHR16650">
    <property type="entry name" value="C21ORF13-RELATED"/>
    <property type="match status" value="1"/>
</dbReference>
<name>A0A8T0AUG5_SILME</name>
<feature type="coiled-coil region" evidence="3">
    <location>
        <begin position="202"/>
        <end position="381"/>
    </location>
</feature>
<dbReference type="GO" id="GO:0005930">
    <property type="term" value="C:axoneme"/>
    <property type="evidence" value="ECO:0007669"/>
    <property type="project" value="TreeGrafter"/>
</dbReference>
<dbReference type="InterPro" id="IPR028933">
    <property type="entry name" value="Lebercilin_dom"/>
</dbReference>
<comment type="caution">
    <text evidence="6">The sequence shown here is derived from an EMBL/GenBank/DDBJ whole genome shotgun (WGS) entry which is preliminary data.</text>
</comment>
<feature type="compositionally biased region" description="Basic and acidic residues" evidence="4">
    <location>
        <begin position="564"/>
        <end position="588"/>
    </location>
</feature>
<feature type="region of interest" description="Disordered" evidence="4">
    <location>
        <begin position="50"/>
        <end position="185"/>
    </location>
</feature>
<evidence type="ECO:0000256" key="1">
    <source>
        <dbReference type="ARBA" id="ARBA00010229"/>
    </source>
</evidence>
<dbReference type="Pfam" id="PF15619">
    <property type="entry name" value="Lebercilin"/>
    <property type="match status" value="1"/>
</dbReference>
<dbReference type="OrthoDB" id="2123794at2759"/>
<feature type="compositionally biased region" description="Basic and acidic residues" evidence="4">
    <location>
        <begin position="447"/>
        <end position="528"/>
    </location>
</feature>